<comment type="caution">
    <text evidence="1">The sequence shown here is derived from an EMBL/GenBank/DDBJ whole genome shotgun (WGS) entry which is preliminary data.</text>
</comment>
<evidence type="ECO:0000313" key="1">
    <source>
        <dbReference type="EMBL" id="CAG8602805.1"/>
    </source>
</evidence>
<evidence type="ECO:0000313" key="2">
    <source>
        <dbReference type="Proteomes" id="UP000789860"/>
    </source>
</evidence>
<name>A0ACA9MWD9_9GLOM</name>
<sequence length="132" mass="15966">NEKVEEQNSSLILTDKVNKKKKTKRIKREKFNSDELKKYLKMKNWALVNEVNYQALIRTYSDYNECLEAIKILKKIFVTKNEIYTEIENKFSKSRSNELFKEIKDFKKNVLFWAKKNALIDYVNLKKKLMMK</sequence>
<organism evidence="1 2">
    <name type="scientific">Scutellospora calospora</name>
    <dbReference type="NCBI Taxonomy" id="85575"/>
    <lineage>
        <taxon>Eukaryota</taxon>
        <taxon>Fungi</taxon>
        <taxon>Fungi incertae sedis</taxon>
        <taxon>Mucoromycota</taxon>
        <taxon>Glomeromycotina</taxon>
        <taxon>Glomeromycetes</taxon>
        <taxon>Diversisporales</taxon>
        <taxon>Gigasporaceae</taxon>
        <taxon>Scutellospora</taxon>
    </lineage>
</organism>
<feature type="non-terminal residue" evidence="1">
    <location>
        <position position="1"/>
    </location>
</feature>
<protein>
    <submittedName>
        <fullName evidence="1">11200_t:CDS:1</fullName>
    </submittedName>
</protein>
<keyword evidence="2" id="KW-1185">Reference proteome</keyword>
<proteinExistence type="predicted"/>
<gene>
    <name evidence="1" type="ORF">SCALOS_LOCUS6984</name>
</gene>
<dbReference type="EMBL" id="CAJVPM010014715">
    <property type="protein sequence ID" value="CAG8602805.1"/>
    <property type="molecule type" value="Genomic_DNA"/>
</dbReference>
<dbReference type="Proteomes" id="UP000789860">
    <property type="component" value="Unassembled WGS sequence"/>
</dbReference>
<reference evidence="1" key="1">
    <citation type="submission" date="2021-06" db="EMBL/GenBank/DDBJ databases">
        <authorList>
            <person name="Kallberg Y."/>
            <person name="Tangrot J."/>
            <person name="Rosling A."/>
        </authorList>
    </citation>
    <scope>NUCLEOTIDE SEQUENCE</scope>
    <source>
        <strain evidence="1">AU212A</strain>
    </source>
</reference>
<accession>A0ACA9MWD9</accession>